<comment type="catalytic activity">
    <reaction evidence="9 10">
        <text>L-arginyl-[protein] + NAD(+) = N(omega)-(ADP-D-ribosyl)-L-arginyl-[protein] + nicotinamide + H(+)</text>
        <dbReference type="Rhea" id="RHEA:19149"/>
        <dbReference type="Rhea" id="RHEA-COMP:10532"/>
        <dbReference type="Rhea" id="RHEA-COMP:15087"/>
        <dbReference type="ChEBI" id="CHEBI:15378"/>
        <dbReference type="ChEBI" id="CHEBI:17154"/>
        <dbReference type="ChEBI" id="CHEBI:29965"/>
        <dbReference type="ChEBI" id="CHEBI:57540"/>
        <dbReference type="ChEBI" id="CHEBI:142554"/>
        <dbReference type="EC" id="2.4.2.31"/>
    </reaction>
</comment>
<dbReference type="PROSITE" id="PS51996">
    <property type="entry name" value="TR_MART"/>
    <property type="match status" value="1"/>
</dbReference>
<keyword evidence="10" id="KW-0520">NAD</keyword>
<comment type="subcellular location">
    <subcellularLocation>
        <location evidence="1">Secreted</location>
    </subcellularLocation>
</comment>
<keyword evidence="5 10" id="KW-0328">Glycosyltransferase</keyword>
<dbReference type="Pfam" id="PF01129">
    <property type="entry name" value="ART"/>
    <property type="match status" value="1"/>
</dbReference>
<dbReference type="GO" id="GO:0003950">
    <property type="term" value="F:NAD+ poly-ADP-ribosyltransferase activity"/>
    <property type="evidence" value="ECO:0007669"/>
    <property type="project" value="TreeGrafter"/>
</dbReference>
<feature type="non-terminal residue" evidence="12">
    <location>
        <position position="1"/>
    </location>
</feature>
<keyword evidence="8" id="KW-0843">Virulence</keyword>
<accession>A0A821A0Q4</accession>
<evidence type="ECO:0000256" key="2">
    <source>
        <dbReference type="ARBA" id="ARBA00009558"/>
    </source>
</evidence>
<keyword evidence="4" id="KW-0800">Toxin</keyword>
<dbReference type="AlphaFoldDB" id="A0A821A0Q4"/>
<dbReference type="GO" id="GO:0016779">
    <property type="term" value="F:nucleotidyltransferase activity"/>
    <property type="evidence" value="ECO:0007669"/>
    <property type="project" value="UniProtKB-KW"/>
</dbReference>
<dbReference type="GO" id="GO:0090729">
    <property type="term" value="F:toxin activity"/>
    <property type="evidence" value="ECO:0007669"/>
    <property type="project" value="UniProtKB-KW"/>
</dbReference>
<dbReference type="InterPro" id="IPR050999">
    <property type="entry name" value="ADP-ribosyltransferase_ARG"/>
</dbReference>
<evidence type="ECO:0000313" key="12">
    <source>
        <dbReference type="EMBL" id="CAF4573269.1"/>
    </source>
</evidence>
<dbReference type="EC" id="2.4.2.31" evidence="10"/>
<organism evidence="12 13">
    <name type="scientific">Rotaria socialis</name>
    <dbReference type="NCBI Taxonomy" id="392032"/>
    <lineage>
        <taxon>Eukaryota</taxon>
        <taxon>Metazoa</taxon>
        <taxon>Spiralia</taxon>
        <taxon>Gnathifera</taxon>
        <taxon>Rotifera</taxon>
        <taxon>Eurotatoria</taxon>
        <taxon>Bdelloidea</taxon>
        <taxon>Philodinida</taxon>
        <taxon>Philodinidae</taxon>
        <taxon>Rotaria</taxon>
    </lineage>
</organism>
<proteinExistence type="inferred from homology"/>
<name>A0A821A0Q4_9BILA</name>
<dbReference type="InterPro" id="IPR000768">
    <property type="entry name" value="ART"/>
</dbReference>
<protein>
    <recommendedName>
        <fullName evidence="10">NAD(P)(+)--arginine ADP-ribosyltransferase</fullName>
        <ecNumber evidence="10">2.4.2.31</ecNumber>
    </recommendedName>
    <alternativeName>
        <fullName evidence="10">Mono(ADP-ribosyl)transferase</fullName>
    </alternativeName>
</protein>
<reference evidence="12" key="1">
    <citation type="submission" date="2021-02" db="EMBL/GenBank/DDBJ databases">
        <authorList>
            <person name="Nowell W R."/>
        </authorList>
    </citation>
    <scope>NUCLEOTIDE SEQUENCE</scope>
</reference>
<feature type="region of interest" description="Disordered" evidence="11">
    <location>
        <begin position="260"/>
        <end position="288"/>
    </location>
</feature>
<keyword evidence="7" id="KW-0548">Nucleotidyltransferase</keyword>
<dbReference type="EMBL" id="CAJOBS010000421">
    <property type="protein sequence ID" value="CAF4573269.1"/>
    <property type="molecule type" value="Genomic_DNA"/>
</dbReference>
<evidence type="ECO:0000256" key="10">
    <source>
        <dbReference type="RuleBase" id="RU361228"/>
    </source>
</evidence>
<dbReference type="SUPFAM" id="SSF56399">
    <property type="entry name" value="ADP-ribosylation"/>
    <property type="match status" value="1"/>
</dbReference>
<keyword evidence="6 10" id="KW-0808">Transferase</keyword>
<feature type="compositionally biased region" description="Basic residues" evidence="11">
    <location>
        <begin position="279"/>
        <end position="288"/>
    </location>
</feature>
<sequence length="288" mass="32919">YGFPMRKSRFDPSVPAVSQEEFYASNFLKHYEKTPRYPNFASVLESLQELNRGSDDYQELISELAIAPKEYDIIQVYSSNVFVGTKHFYSYINEQLFNDDDYMISKLMPLIRRATFQINAKGPSCPCVVYRGVNWNDDWKQQFEVGTVFRFPGFASTSLWKEKAQEFGDTLFAIHVDSDCLHARNISGISCYPAEKELLFSPYSLFQVVSQDEEAITLTSHDNMQNIGRETDVRTNNETPMMQISLSDEEDNMQGSVTTNAIATNYKPQVKGKASSNNKSHKKSCCIQ</sequence>
<gene>
    <name evidence="12" type="ORF">TOA249_LOCUS8756</name>
</gene>
<dbReference type="Gene3D" id="3.90.176.10">
    <property type="entry name" value="Toxin ADP-ribosyltransferase, Chain A, domain 1"/>
    <property type="match status" value="1"/>
</dbReference>
<comment type="caution">
    <text evidence="12">The sequence shown here is derived from an EMBL/GenBank/DDBJ whole genome shotgun (WGS) entry which is preliminary data.</text>
</comment>
<dbReference type="GO" id="GO:0106274">
    <property type="term" value="F:NAD+-protein-arginine ADP-ribosyltransferase activity"/>
    <property type="evidence" value="ECO:0007669"/>
    <property type="project" value="UniProtKB-EC"/>
</dbReference>
<evidence type="ECO:0000256" key="6">
    <source>
        <dbReference type="ARBA" id="ARBA00022679"/>
    </source>
</evidence>
<keyword evidence="3" id="KW-0964">Secreted</keyword>
<evidence type="ECO:0000313" key="13">
    <source>
        <dbReference type="Proteomes" id="UP000663838"/>
    </source>
</evidence>
<evidence type="ECO:0000256" key="1">
    <source>
        <dbReference type="ARBA" id="ARBA00004613"/>
    </source>
</evidence>
<dbReference type="PANTHER" id="PTHR10339:SF25">
    <property type="entry name" value="SECRETED EXOENZYME S"/>
    <property type="match status" value="1"/>
</dbReference>
<evidence type="ECO:0000256" key="8">
    <source>
        <dbReference type="ARBA" id="ARBA00023026"/>
    </source>
</evidence>
<dbReference type="PANTHER" id="PTHR10339">
    <property type="entry name" value="ADP-RIBOSYLTRANSFERASE"/>
    <property type="match status" value="1"/>
</dbReference>
<evidence type="ECO:0000256" key="7">
    <source>
        <dbReference type="ARBA" id="ARBA00022695"/>
    </source>
</evidence>
<comment type="similarity">
    <text evidence="2 10">Belongs to the Arg-specific ADP-ribosyltransferase family.</text>
</comment>
<keyword evidence="10" id="KW-0521">NADP</keyword>
<evidence type="ECO:0000256" key="4">
    <source>
        <dbReference type="ARBA" id="ARBA00022656"/>
    </source>
</evidence>
<dbReference type="Proteomes" id="UP000663838">
    <property type="component" value="Unassembled WGS sequence"/>
</dbReference>
<dbReference type="GO" id="GO:0005576">
    <property type="term" value="C:extracellular region"/>
    <property type="evidence" value="ECO:0007669"/>
    <property type="project" value="UniProtKB-SubCell"/>
</dbReference>
<evidence type="ECO:0000256" key="9">
    <source>
        <dbReference type="ARBA" id="ARBA00047597"/>
    </source>
</evidence>
<evidence type="ECO:0000256" key="11">
    <source>
        <dbReference type="SAM" id="MobiDB-lite"/>
    </source>
</evidence>
<evidence type="ECO:0000256" key="3">
    <source>
        <dbReference type="ARBA" id="ARBA00022525"/>
    </source>
</evidence>
<evidence type="ECO:0000256" key="5">
    <source>
        <dbReference type="ARBA" id="ARBA00022676"/>
    </source>
</evidence>